<name>A0ABX7JNA3_9RHOB</name>
<reference evidence="2 3" key="1">
    <citation type="submission" date="2021-02" db="EMBL/GenBank/DDBJ databases">
        <title>Paracoccus methylovroum sp.nov., a new methanol and methylamine utilizing methylotrophic denitrifer.</title>
        <authorList>
            <person name="Timsy T."/>
            <person name="Behrendt U."/>
            <person name="Ulrich A."/>
            <person name="Spanner T."/>
            <person name="Foesel B.U."/>
            <person name="Horn M.A."/>
            <person name="Kolb S."/>
        </authorList>
    </citation>
    <scope>NUCLEOTIDE SEQUENCE [LARGE SCALE GENOMIC DNA]</scope>
    <source>
        <strain evidence="2 3">H4-D09</strain>
    </source>
</reference>
<evidence type="ECO:0000313" key="2">
    <source>
        <dbReference type="EMBL" id="QRZ14718.1"/>
    </source>
</evidence>
<evidence type="ECO:0000256" key="1">
    <source>
        <dbReference type="SAM" id="MobiDB-lite"/>
    </source>
</evidence>
<evidence type="ECO:0000313" key="3">
    <source>
        <dbReference type="Proteomes" id="UP000663629"/>
    </source>
</evidence>
<keyword evidence="3" id="KW-1185">Reference proteome</keyword>
<feature type="compositionally biased region" description="Basic and acidic residues" evidence="1">
    <location>
        <begin position="158"/>
        <end position="176"/>
    </location>
</feature>
<dbReference type="Proteomes" id="UP000663629">
    <property type="component" value="Chromosome 2"/>
</dbReference>
<proteinExistence type="predicted"/>
<feature type="region of interest" description="Disordered" evidence="1">
    <location>
        <begin position="151"/>
        <end position="189"/>
    </location>
</feature>
<protein>
    <submittedName>
        <fullName evidence="2">Uncharacterized protein</fullName>
    </submittedName>
</protein>
<gene>
    <name evidence="2" type="ORF">JWJ88_17285</name>
</gene>
<sequence>MREFAKISCSIWGSEKFTGLPNDDARLLYLYLHTCPHVNSLGCYVLRPGYAMSDLGWDVDPEGAIRYRNGIEALSKANLIGFDKQHSLIRIVDFLKYSPFANPKHAKGALRILDDLPDCDEKSFLISDIERQKHLPDDFLGHEFDTVSIRYQNSSDIPETRDPRPETKGRGGEEGTRATAVADAPSPGPSLVSQLADALGFNDPDGRGWPKYWAAADAHIIASRWITDLGLTASEVIEVAVSNAKAHGTPANGPRTLTRHMQAFAAAKNAPPLEIPAQPTGGLTHDRAIARDRRQAAADDALQRRLYAAARVD</sequence>
<dbReference type="RefSeq" id="WP_205295690.1">
    <property type="nucleotide sequence ID" value="NZ_CP070371.1"/>
</dbReference>
<dbReference type="EMBL" id="CP070371">
    <property type="protein sequence ID" value="QRZ14718.1"/>
    <property type="molecule type" value="Genomic_DNA"/>
</dbReference>
<accession>A0ABX7JNA3</accession>
<organism evidence="2 3">
    <name type="scientific">Paracoccus methylovorus</name>
    <dbReference type="NCBI Taxonomy" id="2812658"/>
    <lineage>
        <taxon>Bacteria</taxon>
        <taxon>Pseudomonadati</taxon>
        <taxon>Pseudomonadota</taxon>
        <taxon>Alphaproteobacteria</taxon>
        <taxon>Rhodobacterales</taxon>
        <taxon>Paracoccaceae</taxon>
        <taxon>Paracoccus</taxon>
    </lineage>
</organism>